<name>A0A9N9EVM0_9GLOM</name>
<feature type="transmembrane region" description="Helical" evidence="1">
    <location>
        <begin position="195"/>
        <end position="218"/>
    </location>
</feature>
<feature type="transmembrane region" description="Helical" evidence="1">
    <location>
        <begin position="273"/>
        <end position="299"/>
    </location>
</feature>
<evidence type="ECO:0000313" key="3">
    <source>
        <dbReference type="Proteomes" id="UP000789342"/>
    </source>
</evidence>
<dbReference type="EMBL" id="CAJVPV010015492">
    <property type="protein sequence ID" value="CAG8692200.1"/>
    <property type="molecule type" value="Genomic_DNA"/>
</dbReference>
<accession>A0A9N9EVM0</accession>
<keyword evidence="1" id="KW-0472">Membrane</keyword>
<sequence>MVDVFNKTGVISILSSILAFTSPLIKTGKEFKECIDNPEYYLDPAPLLDDDGVCQGQACLPCNIIIKVMANWDDSVFQTISIDFSLISIVSALKLMAKEVEKEGFKEEDLDQEARKYLEENKKYLELLAPSSPAFLSLKVLYSFGKKLGHNIGIVIRIVKGIVGCITMPILISHFKEANGDQEKLARIFTVGGPIFQDFGVTVLTLLNYVILLLVLLVNKLPTTICLYINFISTVLSAIWGLSILVASLYFVYAKMGDRTGQIFFPWIMLARTFGVFCCNGGCYINCGAGFYAVANLWFAVQNVILATRG</sequence>
<gene>
    <name evidence="2" type="ORF">AMORRO_LOCUS11684</name>
</gene>
<evidence type="ECO:0000313" key="2">
    <source>
        <dbReference type="EMBL" id="CAG8692200.1"/>
    </source>
</evidence>
<comment type="caution">
    <text evidence="2">The sequence shown here is derived from an EMBL/GenBank/DDBJ whole genome shotgun (WGS) entry which is preliminary data.</text>
</comment>
<dbReference type="AlphaFoldDB" id="A0A9N9EVM0"/>
<keyword evidence="1" id="KW-0812">Transmembrane</keyword>
<protein>
    <submittedName>
        <fullName evidence="2">15420_t:CDS:1</fullName>
    </submittedName>
</protein>
<feature type="transmembrane region" description="Helical" evidence="1">
    <location>
        <begin position="154"/>
        <end position="175"/>
    </location>
</feature>
<keyword evidence="1" id="KW-1133">Transmembrane helix</keyword>
<dbReference type="Proteomes" id="UP000789342">
    <property type="component" value="Unassembled WGS sequence"/>
</dbReference>
<proteinExistence type="predicted"/>
<organism evidence="2 3">
    <name type="scientific">Acaulospora morrowiae</name>
    <dbReference type="NCBI Taxonomy" id="94023"/>
    <lineage>
        <taxon>Eukaryota</taxon>
        <taxon>Fungi</taxon>
        <taxon>Fungi incertae sedis</taxon>
        <taxon>Mucoromycota</taxon>
        <taxon>Glomeromycotina</taxon>
        <taxon>Glomeromycetes</taxon>
        <taxon>Diversisporales</taxon>
        <taxon>Acaulosporaceae</taxon>
        <taxon>Acaulospora</taxon>
    </lineage>
</organism>
<evidence type="ECO:0000256" key="1">
    <source>
        <dbReference type="SAM" id="Phobius"/>
    </source>
</evidence>
<keyword evidence="3" id="KW-1185">Reference proteome</keyword>
<reference evidence="2" key="1">
    <citation type="submission" date="2021-06" db="EMBL/GenBank/DDBJ databases">
        <authorList>
            <person name="Kallberg Y."/>
            <person name="Tangrot J."/>
            <person name="Rosling A."/>
        </authorList>
    </citation>
    <scope>NUCLEOTIDE SEQUENCE</scope>
    <source>
        <strain evidence="2">CL551</strain>
    </source>
</reference>
<feature type="transmembrane region" description="Helical" evidence="1">
    <location>
        <begin position="225"/>
        <end position="253"/>
    </location>
</feature>